<keyword evidence="1" id="KW-0732">Signal</keyword>
<dbReference type="PANTHER" id="PTHR14859">
    <property type="entry name" value="CALCOFLUOR WHITE HYPERSENSITIVE PROTEIN PRECURSOR"/>
    <property type="match status" value="1"/>
</dbReference>
<feature type="domain" description="Endonuclease/exonuclease/phosphatase" evidence="2">
    <location>
        <begin position="54"/>
        <end position="286"/>
    </location>
</feature>
<proteinExistence type="predicted"/>
<dbReference type="EMBL" id="CP011129">
    <property type="protein sequence ID" value="ALN80274.1"/>
    <property type="molecule type" value="Genomic_DNA"/>
</dbReference>
<keyword evidence="3" id="KW-0269">Exonuclease</keyword>
<dbReference type="KEGG" id="lab:LA76x_2135"/>
<keyword evidence="3" id="KW-0378">Hydrolase</keyword>
<feature type="chain" id="PRO_5006596781" evidence="1">
    <location>
        <begin position="38"/>
        <end position="307"/>
    </location>
</feature>
<keyword evidence="3" id="KW-0540">Nuclease</keyword>
<dbReference type="GO" id="GO:0004519">
    <property type="term" value="F:endonuclease activity"/>
    <property type="evidence" value="ECO:0007669"/>
    <property type="project" value="UniProtKB-KW"/>
</dbReference>
<organism evidence="3 4">
    <name type="scientific">Lysobacter antibioticus</name>
    <dbReference type="NCBI Taxonomy" id="84531"/>
    <lineage>
        <taxon>Bacteria</taxon>
        <taxon>Pseudomonadati</taxon>
        <taxon>Pseudomonadota</taxon>
        <taxon>Gammaproteobacteria</taxon>
        <taxon>Lysobacterales</taxon>
        <taxon>Lysobacteraceae</taxon>
        <taxon>Lysobacter</taxon>
    </lineage>
</organism>
<dbReference type="InterPro" id="IPR051916">
    <property type="entry name" value="GPI-anchor_lipid_remodeler"/>
</dbReference>
<dbReference type="InterPro" id="IPR005135">
    <property type="entry name" value="Endo/exonuclease/phosphatase"/>
</dbReference>
<dbReference type="Gene3D" id="3.60.10.10">
    <property type="entry name" value="Endonuclease/exonuclease/phosphatase"/>
    <property type="match status" value="1"/>
</dbReference>
<sequence length="307" mass="33798">MRTFPSAAIAPIPRSFASALTAALLLAGIAATSQAIAVEKTPPIETRAVTVTVLSFNLWHDKGDWPKRRAMIVAEIKRLKPDVIALQEVLQRDGLRNQAEDLAAALGYRVQFVSVDPADAARRYGNAILTRKRTEAREMRKLEPLDDYRTAAHARLRPGAPRTRIDVYATHLHNDRAGGAIRARQVSSLLNFIDATAQGSYVIVAGDFNSDADSPELRALATRYRDAYGSAHPDASANIAAHTTLNPAYLPAQRIDHVFYDPIGFELVEARVVLKQNQDGVWPSDHFGLLVKLRTRPRIVSLRASPN</sequence>
<evidence type="ECO:0000313" key="4">
    <source>
        <dbReference type="Proteomes" id="UP000060787"/>
    </source>
</evidence>
<accession>A0A0S2F9P1</accession>
<evidence type="ECO:0000313" key="3">
    <source>
        <dbReference type="EMBL" id="ALN80274.1"/>
    </source>
</evidence>
<reference evidence="3 4" key="1">
    <citation type="journal article" date="2015" name="BMC Genomics">
        <title>Comparative genomics and metabolic profiling of the genus Lysobacter.</title>
        <authorList>
            <person name="de Bruijn I."/>
            <person name="Cheng X."/>
            <person name="de Jager V."/>
            <person name="Exposito R.G."/>
            <person name="Watrous J."/>
            <person name="Patel N."/>
            <person name="Postma J."/>
            <person name="Dorrestein P.C."/>
            <person name="Kobayashi D."/>
            <person name="Raaijmakers J.M."/>
        </authorList>
    </citation>
    <scope>NUCLEOTIDE SEQUENCE [LARGE SCALE GENOMIC DNA]</scope>
    <source>
        <strain evidence="3 4">76</strain>
    </source>
</reference>
<dbReference type="AlphaFoldDB" id="A0A0S2F9P1"/>
<dbReference type="GO" id="GO:0016020">
    <property type="term" value="C:membrane"/>
    <property type="evidence" value="ECO:0007669"/>
    <property type="project" value="GOC"/>
</dbReference>
<keyword evidence="4" id="KW-1185">Reference proteome</keyword>
<dbReference type="PANTHER" id="PTHR14859:SF15">
    <property type="entry name" value="ENDONUCLEASE_EXONUCLEASE_PHOSPHATASE DOMAIN-CONTAINING PROTEIN"/>
    <property type="match status" value="1"/>
</dbReference>
<dbReference type="GO" id="GO:0004527">
    <property type="term" value="F:exonuclease activity"/>
    <property type="evidence" value="ECO:0007669"/>
    <property type="project" value="UniProtKB-KW"/>
</dbReference>
<protein>
    <submittedName>
        <fullName evidence="3">Endonuclease/Exonuclease/phosphatase family protein</fullName>
    </submittedName>
</protein>
<evidence type="ECO:0000256" key="1">
    <source>
        <dbReference type="SAM" id="SignalP"/>
    </source>
</evidence>
<dbReference type="SUPFAM" id="SSF56219">
    <property type="entry name" value="DNase I-like"/>
    <property type="match status" value="1"/>
</dbReference>
<dbReference type="GO" id="GO:0006506">
    <property type="term" value="P:GPI anchor biosynthetic process"/>
    <property type="evidence" value="ECO:0007669"/>
    <property type="project" value="TreeGrafter"/>
</dbReference>
<dbReference type="STRING" id="84531.LA76x_2135"/>
<dbReference type="RefSeq" id="WP_057917635.1">
    <property type="nucleotide sequence ID" value="NZ_CP011129.1"/>
</dbReference>
<evidence type="ECO:0000259" key="2">
    <source>
        <dbReference type="Pfam" id="PF03372"/>
    </source>
</evidence>
<dbReference type="Proteomes" id="UP000060787">
    <property type="component" value="Chromosome"/>
</dbReference>
<dbReference type="Pfam" id="PF03372">
    <property type="entry name" value="Exo_endo_phos"/>
    <property type="match status" value="1"/>
</dbReference>
<dbReference type="InterPro" id="IPR036691">
    <property type="entry name" value="Endo/exonu/phosph_ase_sf"/>
</dbReference>
<name>A0A0S2F9P1_LYSAN</name>
<keyword evidence="3" id="KW-0255">Endonuclease</keyword>
<dbReference type="PATRIC" id="fig|84531.8.peg.2153"/>
<gene>
    <name evidence="3" type="ORF">LA76x_2135</name>
</gene>
<feature type="signal peptide" evidence="1">
    <location>
        <begin position="1"/>
        <end position="37"/>
    </location>
</feature>